<keyword evidence="2" id="KW-1185">Reference proteome</keyword>
<dbReference type="Proteomes" id="UP000831787">
    <property type="component" value="Chromosome"/>
</dbReference>
<name>A0ABY4EM42_9BACI</name>
<evidence type="ECO:0000313" key="2">
    <source>
        <dbReference type="Proteomes" id="UP000831787"/>
    </source>
</evidence>
<evidence type="ECO:0000313" key="1">
    <source>
        <dbReference type="EMBL" id="UOQ45518.1"/>
    </source>
</evidence>
<protein>
    <submittedName>
        <fullName evidence="1">Thiazole-containing bacteriocin maturation protein</fullName>
    </submittedName>
</protein>
<dbReference type="RefSeq" id="WP_244712290.1">
    <property type="nucleotide sequence ID" value="NZ_CP095073.1"/>
</dbReference>
<gene>
    <name evidence="1" type="ORF">MUN89_06125</name>
</gene>
<sequence length="617" mass="69658">MTNVHPSMRLKVKKGTFYMPDSNGSVYFRNNAGAFRMEGRTVHQWVEKLLPMLSGEHSVEALTDGLSPPYRTRVYEMTNALYTNGFLRDLTQDQPHELSEELLHTYASQIEYLESFGDSAAYRFQEYRKQKVLAVGKGSMVTNLVSALLQSGLPRFHVYVTHTEVTNLKRLKDIELAARTKDDNVSVEYLQKEEVNFDQLDGFDAVFYVTQEGNVEELRQLLQTCRAKKKWFVPAVFTDHQGIAGPIISPESTNCWESAMRSLHEAEDGKSLSNSPTASALLTNVIVFEWFKQSTGIKENHQTNHLYLLNPETLEGKWHPYKAHPLSSGKITAELIDNEWEEKPDKSSENWFYYFSGLTSQESGVFHHWEESALSQLPLSQCEVQTKDISANGTLHPRIIKAGMTHEQARRAAGLAGIEQYMDPLKKEMLSSLEAGSPARLHLGAGETYQEGISRAIDQLLEEHSAQEPVTKLELKNVEDRECRYYLRALTTMTGQPPELGLSENAYGFPVMWVKTQDVCAHSAGFNWTLALRKALVESLMIIQNGTAKEMKSVQFHNKMAIDIPACFEDHNLIHSVLSRLEECSVPIDLVKVTVEPFSSDGIIAIYGVLVREEAEA</sequence>
<dbReference type="Gene3D" id="3.40.50.720">
    <property type="entry name" value="NAD(P)-binding Rossmann-like Domain"/>
    <property type="match status" value="1"/>
</dbReference>
<reference evidence="1 2" key="1">
    <citation type="submission" date="2022-04" db="EMBL/GenBank/DDBJ databases">
        <title>Halobacillus sp. isolated from saltern.</title>
        <authorList>
            <person name="Won M."/>
            <person name="Lee C.-M."/>
            <person name="Woen H.-Y."/>
            <person name="Kwon S.-W."/>
        </authorList>
    </citation>
    <scope>NUCLEOTIDE SEQUENCE [LARGE SCALE GENOMIC DNA]</scope>
    <source>
        <strain evidence="1 2">SSBR10-3</strain>
    </source>
</reference>
<accession>A0ABY4EM42</accession>
<proteinExistence type="predicted"/>
<dbReference type="EMBL" id="CP095073">
    <property type="protein sequence ID" value="UOQ45518.1"/>
    <property type="molecule type" value="Genomic_DNA"/>
</dbReference>
<dbReference type="InterPro" id="IPR035985">
    <property type="entry name" value="Ubiquitin-activating_enz"/>
</dbReference>
<dbReference type="NCBIfam" id="TIGR03693">
    <property type="entry name" value="ocin_ThiF_like"/>
    <property type="match status" value="1"/>
</dbReference>
<dbReference type="SUPFAM" id="SSF69572">
    <property type="entry name" value="Activating enzymes of the ubiquitin-like proteins"/>
    <property type="match status" value="1"/>
</dbReference>
<dbReference type="InterPro" id="IPR022368">
    <property type="entry name" value="Thiazole_bacteriocin_mat_put"/>
</dbReference>
<organism evidence="1 2">
    <name type="scientific">Halobacillus salinarum</name>
    <dbReference type="NCBI Taxonomy" id="2932257"/>
    <lineage>
        <taxon>Bacteria</taxon>
        <taxon>Bacillati</taxon>
        <taxon>Bacillota</taxon>
        <taxon>Bacilli</taxon>
        <taxon>Bacillales</taxon>
        <taxon>Bacillaceae</taxon>
        <taxon>Halobacillus</taxon>
    </lineage>
</organism>